<dbReference type="GO" id="GO:0005829">
    <property type="term" value="C:cytosol"/>
    <property type="evidence" value="ECO:0007669"/>
    <property type="project" value="TreeGrafter"/>
</dbReference>
<dbReference type="InterPro" id="IPR014729">
    <property type="entry name" value="Rossmann-like_a/b/a_fold"/>
</dbReference>
<dbReference type="Pfam" id="PF00133">
    <property type="entry name" value="tRNA-synt_1"/>
    <property type="match status" value="1"/>
</dbReference>
<dbReference type="FunFam" id="3.40.50.620:FF:000168">
    <property type="entry name" value="Isoleucine--tRNA ligase"/>
    <property type="match status" value="1"/>
</dbReference>
<dbReference type="CDD" id="cd00818">
    <property type="entry name" value="IleRS_core"/>
    <property type="match status" value="1"/>
</dbReference>
<dbReference type="RefSeq" id="WP_103683294.1">
    <property type="nucleotide sequence ID" value="NZ_PQGG01000010.1"/>
</dbReference>
<dbReference type="InterPro" id="IPR002301">
    <property type="entry name" value="Ile-tRNA-ligase"/>
</dbReference>
<comment type="caution">
    <text evidence="16">The sequence shown here is derived from an EMBL/GenBank/DDBJ whole genome shotgun (WGS) entry which is preliminary data.</text>
</comment>
<evidence type="ECO:0000256" key="11">
    <source>
        <dbReference type="ARBA" id="ARBA00048359"/>
    </source>
</evidence>
<dbReference type="CDD" id="cd07960">
    <property type="entry name" value="Anticodon_Ia_Ile_BEm"/>
    <property type="match status" value="1"/>
</dbReference>
<dbReference type="HAMAP" id="MF_02002">
    <property type="entry name" value="Ile_tRNA_synth_type1"/>
    <property type="match status" value="1"/>
</dbReference>
<keyword evidence="8 12" id="KW-0648">Protein biosynthesis</keyword>
<dbReference type="Pfam" id="PF08264">
    <property type="entry name" value="Anticodon_1"/>
    <property type="match status" value="1"/>
</dbReference>
<feature type="short sequence motif" description="'HIGH' region" evidence="12">
    <location>
        <begin position="58"/>
        <end position="68"/>
    </location>
</feature>
<evidence type="ECO:0000256" key="10">
    <source>
        <dbReference type="ARBA" id="ARBA00025217"/>
    </source>
</evidence>
<feature type="binding site" evidence="12">
    <location>
        <position position="923"/>
    </location>
    <ligand>
        <name>Zn(2+)</name>
        <dbReference type="ChEBI" id="CHEBI:29105"/>
    </ligand>
</feature>
<dbReference type="InterPro" id="IPR013155">
    <property type="entry name" value="M/V/L/I-tRNA-synth_anticd-bd"/>
</dbReference>
<dbReference type="FunFam" id="1.10.730.20:FF:000001">
    <property type="entry name" value="Isoleucine--tRNA ligase"/>
    <property type="match status" value="1"/>
</dbReference>
<feature type="binding site" evidence="12">
    <location>
        <position position="906"/>
    </location>
    <ligand>
        <name>Zn(2+)</name>
        <dbReference type="ChEBI" id="CHEBI:29105"/>
    </ligand>
</feature>
<accession>A0A2S4HIN5</accession>
<comment type="subunit">
    <text evidence="12">Monomer.</text>
</comment>
<evidence type="ECO:0000256" key="4">
    <source>
        <dbReference type="ARBA" id="ARBA00022723"/>
    </source>
</evidence>
<comment type="subcellular location">
    <subcellularLocation>
        <location evidence="12">Cytoplasm</location>
    </subcellularLocation>
</comment>
<dbReference type="GO" id="GO:0005524">
    <property type="term" value="F:ATP binding"/>
    <property type="evidence" value="ECO:0007669"/>
    <property type="project" value="UniProtKB-UniRule"/>
</dbReference>
<comment type="similarity">
    <text evidence="1 12">Belongs to the class-I aminoacyl-tRNA synthetase family. IleS type 1 subfamily.</text>
</comment>
<dbReference type="SUPFAM" id="SSF47323">
    <property type="entry name" value="Anticodon-binding domain of a subclass of class I aminoacyl-tRNA synthetases"/>
    <property type="match status" value="1"/>
</dbReference>
<proteinExistence type="inferred from homology"/>
<dbReference type="PANTHER" id="PTHR42765:SF1">
    <property type="entry name" value="ISOLEUCINE--TRNA LIGASE, MITOCHONDRIAL"/>
    <property type="match status" value="1"/>
</dbReference>
<dbReference type="Gene3D" id="3.40.50.620">
    <property type="entry name" value="HUPs"/>
    <property type="match status" value="2"/>
</dbReference>
<name>A0A2S4HIN5_9GAMM</name>
<feature type="domain" description="Aminoacyl-tRNA synthetase class Ia" evidence="13">
    <location>
        <begin position="28"/>
        <end position="644"/>
    </location>
</feature>
<gene>
    <name evidence="12" type="primary">ileS</name>
    <name evidence="16" type="ORF">C0068_04495</name>
</gene>
<dbReference type="InterPro" id="IPR010663">
    <property type="entry name" value="Znf_FPG/IleRS"/>
</dbReference>
<dbReference type="SUPFAM" id="SSF50677">
    <property type="entry name" value="ValRS/IleRS/LeuRS editing domain"/>
    <property type="match status" value="1"/>
</dbReference>
<dbReference type="PANTHER" id="PTHR42765">
    <property type="entry name" value="SOLEUCYL-TRNA SYNTHETASE"/>
    <property type="match status" value="1"/>
</dbReference>
<dbReference type="EC" id="6.1.1.5" evidence="12"/>
<dbReference type="PRINTS" id="PR00984">
    <property type="entry name" value="TRNASYNTHILE"/>
</dbReference>
<keyword evidence="7 12" id="KW-0067">ATP-binding</keyword>
<dbReference type="FunFam" id="3.40.50.620:FF:000048">
    <property type="entry name" value="Isoleucine--tRNA ligase"/>
    <property type="match status" value="1"/>
</dbReference>
<dbReference type="GO" id="GO:0002161">
    <property type="term" value="F:aminoacyl-tRNA deacylase activity"/>
    <property type="evidence" value="ECO:0007669"/>
    <property type="project" value="InterPro"/>
</dbReference>
<dbReference type="GO" id="GO:0008270">
    <property type="term" value="F:zinc ion binding"/>
    <property type="evidence" value="ECO:0007669"/>
    <property type="project" value="UniProtKB-UniRule"/>
</dbReference>
<keyword evidence="6 12" id="KW-0862">Zinc</keyword>
<feature type="binding site" evidence="12">
    <location>
        <position position="565"/>
    </location>
    <ligand>
        <name>L-isoleucyl-5'-AMP</name>
        <dbReference type="ChEBI" id="CHEBI:178002"/>
    </ligand>
</feature>
<dbReference type="InterPro" id="IPR009008">
    <property type="entry name" value="Val/Leu/Ile-tRNA-synth_edit"/>
</dbReference>
<dbReference type="Proteomes" id="UP000237222">
    <property type="component" value="Unassembled WGS sequence"/>
</dbReference>
<dbReference type="Pfam" id="PF06827">
    <property type="entry name" value="zf-FPG_IleRS"/>
    <property type="match status" value="1"/>
</dbReference>
<evidence type="ECO:0000259" key="14">
    <source>
        <dbReference type="Pfam" id="PF06827"/>
    </source>
</evidence>
<dbReference type="Gene3D" id="1.10.730.20">
    <property type="match status" value="1"/>
</dbReference>
<dbReference type="InterPro" id="IPR001412">
    <property type="entry name" value="aa-tRNA-synth_I_CS"/>
</dbReference>
<keyword evidence="9 12" id="KW-0030">Aminoacyl-tRNA synthetase</keyword>
<evidence type="ECO:0000256" key="1">
    <source>
        <dbReference type="ARBA" id="ARBA00006887"/>
    </source>
</evidence>
<evidence type="ECO:0000256" key="12">
    <source>
        <dbReference type="HAMAP-Rule" id="MF_02002"/>
    </source>
</evidence>
<evidence type="ECO:0000256" key="6">
    <source>
        <dbReference type="ARBA" id="ARBA00022833"/>
    </source>
</evidence>
<dbReference type="InterPro" id="IPR050081">
    <property type="entry name" value="Ile-tRNA_ligase"/>
</dbReference>
<protein>
    <recommendedName>
        <fullName evidence="12">Isoleucine--tRNA ligase</fullName>
        <ecNumber evidence="12">6.1.1.5</ecNumber>
    </recommendedName>
    <alternativeName>
        <fullName evidence="12">Isoleucyl-tRNA synthetase</fullName>
        <shortName evidence="12">IleRS</shortName>
    </alternativeName>
</protein>
<dbReference type="AlphaFoldDB" id="A0A2S4HIN5"/>
<dbReference type="NCBIfam" id="TIGR00392">
    <property type="entry name" value="ileS"/>
    <property type="match status" value="1"/>
</dbReference>
<keyword evidence="2 12" id="KW-0963">Cytoplasm</keyword>
<feature type="domain" description="Zinc finger FPG/IleRS-type" evidence="14">
    <location>
        <begin position="902"/>
        <end position="929"/>
    </location>
</feature>
<comment type="cofactor">
    <cofactor evidence="12">
        <name>Zn(2+)</name>
        <dbReference type="ChEBI" id="CHEBI:29105"/>
    </cofactor>
    <text evidence="12">Binds 1 zinc ion per subunit.</text>
</comment>
<dbReference type="InterPro" id="IPR033708">
    <property type="entry name" value="Anticodon_Ile_BEm"/>
</dbReference>
<comment type="function">
    <text evidence="10 12">Catalyzes the attachment of isoleucine to tRNA(Ile). As IleRS can inadvertently accommodate and process structurally similar amino acids such as valine, to avoid such errors it has two additional distinct tRNA(Ile)-dependent editing activities. One activity is designated as 'pretransfer' editing and involves the hydrolysis of activated Val-AMP. The other activity is designated 'posttransfer' editing and involves deacylation of mischarged Val-tRNA(Ile).</text>
</comment>
<evidence type="ECO:0000259" key="13">
    <source>
        <dbReference type="Pfam" id="PF00133"/>
    </source>
</evidence>
<feature type="binding site" evidence="12">
    <location>
        <position position="609"/>
    </location>
    <ligand>
        <name>ATP</name>
        <dbReference type="ChEBI" id="CHEBI:30616"/>
    </ligand>
</feature>
<feature type="short sequence motif" description="'KMSKS' region" evidence="12">
    <location>
        <begin position="606"/>
        <end position="610"/>
    </location>
</feature>
<reference evidence="16" key="1">
    <citation type="submission" date="2018-01" db="EMBL/GenBank/DDBJ databases">
        <authorList>
            <person name="Yu X.-D."/>
        </authorList>
    </citation>
    <scope>NUCLEOTIDE SEQUENCE</scope>
    <source>
        <strain evidence="16">ZX-21</strain>
    </source>
</reference>
<dbReference type="InterPro" id="IPR002300">
    <property type="entry name" value="aa-tRNA-synth_Ia"/>
</dbReference>
<evidence type="ECO:0000256" key="5">
    <source>
        <dbReference type="ARBA" id="ARBA00022741"/>
    </source>
</evidence>
<organism evidence="16 17">
    <name type="scientific">Zhongshania marina</name>
    <dbReference type="NCBI Taxonomy" id="2304603"/>
    <lineage>
        <taxon>Bacteria</taxon>
        <taxon>Pseudomonadati</taxon>
        <taxon>Pseudomonadota</taxon>
        <taxon>Gammaproteobacteria</taxon>
        <taxon>Cellvibrionales</taxon>
        <taxon>Spongiibacteraceae</taxon>
        <taxon>Zhongshania</taxon>
    </lineage>
</organism>
<evidence type="ECO:0000313" key="16">
    <source>
        <dbReference type="EMBL" id="POP53855.1"/>
    </source>
</evidence>
<dbReference type="GO" id="GO:0006428">
    <property type="term" value="P:isoleucyl-tRNA aminoacylation"/>
    <property type="evidence" value="ECO:0007669"/>
    <property type="project" value="UniProtKB-UniRule"/>
</dbReference>
<dbReference type="EMBL" id="PQGG01000010">
    <property type="protein sequence ID" value="POP53855.1"/>
    <property type="molecule type" value="Genomic_DNA"/>
</dbReference>
<dbReference type="PROSITE" id="PS00178">
    <property type="entry name" value="AA_TRNA_LIGASE_I"/>
    <property type="match status" value="1"/>
</dbReference>
<keyword evidence="5 12" id="KW-0547">Nucleotide-binding</keyword>
<evidence type="ECO:0000256" key="7">
    <source>
        <dbReference type="ARBA" id="ARBA00022840"/>
    </source>
</evidence>
<evidence type="ECO:0000256" key="9">
    <source>
        <dbReference type="ARBA" id="ARBA00023146"/>
    </source>
</evidence>
<dbReference type="SUPFAM" id="SSF52374">
    <property type="entry name" value="Nucleotidylyl transferase"/>
    <property type="match status" value="1"/>
</dbReference>
<feature type="binding site" evidence="12">
    <location>
        <position position="903"/>
    </location>
    <ligand>
        <name>Zn(2+)</name>
        <dbReference type="ChEBI" id="CHEBI:29105"/>
    </ligand>
</feature>
<comment type="catalytic activity">
    <reaction evidence="11 12">
        <text>tRNA(Ile) + L-isoleucine + ATP = L-isoleucyl-tRNA(Ile) + AMP + diphosphate</text>
        <dbReference type="Rhea" id="RHEA:11060"/>
        <dbReference type="Rhea" id="RHEA-COMP:9666"/>
        <dbReference type="Rhea" id="RHEA-COMP:9695"/>
        <dbReference type="ChEBI" id="CHEBI:30616"/>
        <dbReference type="ChEBI" id="CHEBI:33019"/>
        <dbReference type="ChEBI" id="CHEBI:58045"/>
        <dbReference type="ChEBI" id="CHEBI:78442"/>
        <dbReference type="ChEBI" id="CHEBI:78528"/>
        <dbReference type="ChEBI" id="CHEBI:456215"/>
        <dbReference type="EC" id="6.1.1.5"/>
    </reaction>
</comment>
<feature type="binding site" evidence="12">
    <location>
        <position position="926"/>
    </location>
    <ligand>
        <name>Zn(2+)</name>
        <dbReference type="ChEBI" id="CHEBI:29105"/>
    </ligand>
</feature>
<comment type="domain">
    <text evidence="12">IleRS has two distinct active sites: one for aminoacylation and one for editing. The misactivated valine is translocated from the active site to the editing site, which sterically excludes the correctly activated isoleucine. The single editing site contains two valyl binding pockets, one specific for each substrate (Val-AMP or Val-tRNA(Ile)).</text>
</comment>
<dbReference type="InterPro" id="IPR009080">
    <property type="entry name" value="tRNAsynth_Ia_anticodon-bd"/>
</dbReference>
<evidence type="ECO:0000313" key="17">
    <source>
        <dbReference type="Proteomes" id="UP000237222"/>
    </source>
</evidence>
<feature type="domain" description="Methionyl/Valyl/Leucyl/Isoleucyl-tRNA synthetase anticodon-binding" evidence="15">
    <location>
        <begin position="689"/>
        <end position="826"/>
    </location>
</feature>
<evidence type="ECO:0000256" key="2">
    <source>
        <dbReference type="ARBA" id="ARBA00022490"/>
    </source>
</evidence>
<dbReference type="GO" id="GO:0004822">
    <property type="term" value="F:isoleucine-tRNA ligase activity"/>
    <property type="evidence" value="ECO:0007669"/>
    <property type="project" value="UniProtKB-UniRule"/>
</dbReference>
<keyword evidence="3 12" id="KW-0436">Ligase</keyword>
<evidence type="ECO:0000259" key="15">
    <source>
        <dbReference type="Pfam" id="PF08264"/>
    </source>
</evidence>
<keyword evidence="4 12" id="KW-0479">Metal-binding</keyword>
<dbReference type="OrthoDB" id="9810365at2"/>
<evidence type="ECO:0000256" key="3">
    <source>
        <dbReference type="ARBA" id="ARBA00022598"/>
    </source>
</evidence>
<dbReference type="GO" id="GO:0000049">
    <property type="term" value="F:tRNA binding"/>
    <property type="evidence" value="ECO:0007669"/>
    <property type="project" value="InterPro"/>
</dbReference>
<dbReference type="InterPro" id="IPR023585">
    <property type="entry name" value="Ile-tRNA-ligase_type1"/>
</dbReference>
<evidence type="ECO:0000256" key="8">
    <source>
        <dbReference type="ARBA" id="ARBA00022917"/>
    </source>
</evidence>
<sequence>MSDYKHTLNLPETSFAMKANLSQREPTMLKRWQEEGVYEQIRQARAGREKFVLHDGPPYANGDIHIGHAVNKILKDMIVKSKTLSGFDAPYVPGWDCHGLPIELNVEKKVGKAGHKVDAATFREKCREYAYKQVNGQREDFKRLGVFGDWDKPYLTMDFGFEANIIRALGKIVENGHMHKGFKPVHWCMDCGSALAEAEVEYKDKTSPAIDVAFAAVNRDAAISQGGLPAGIDGEINLAIWTTTPWTLPANMAVCLHPDLDYVWVSFSRENGDTMVLLLAEALHESTLARYGVEKFEIVGRCKGAALENLQLQHPFYGRQVPVILGDHVTTDAGTGAVHTAPAHGQDDFVVGKQYGLEVYNPVAANGTFLEGTELFEGQHVFKANDNVIATLTERGRLLHCKHFEHSYPHCWRHKTPIIFRATPQWFVSMKQNGLLDMAMAAVDTVNWTPGWGRARIESMMQERPDWCISRQRTWGAPIALFAHNDTAELHPRTAELIEQVATRVEAGGIQAWFDLDAAELLGDEAAHYSKVTDTLDVWFDSGVTHYAVLSQLENLQFPADLYLEGSDQHRGWFQSSILTSIATRGVAPYKGVLTHGFTVDAQGRKMSKSVGNVVAPQKIMNTLGADILRLWVAATDYRNEMTVSDEIFKRTADSYRRIRNTARFLLANMAGFEPTEHAVEQSEMLALDRWIVHRAAVLQDEIVAAYDAYQFHMVYQKLHNFCVLELGGFYLDIIKDRQYTTKANSLPRRSAQTALYHIAEALTRWIAPILSFTADELWEHLPGEHSGTVFAAEWYSGLSKMPADGDMGDAFWDTVQDVKSAVNKVLEGAKKDGFVGGSLAAEVTLFCDESLMTTLNALGDELRFVLITSAARLAPLSTANEAITTDVEGLQVRLAASDGTKCTRCWHHREDVGQSLAHPELCFRCIDNVDGDGEVRLYA</sequence>